<dbReference type="RefSeq" id="WP_183208088.1">
    <property type="nucleotide sequence ID" value="NZ_JAAAMM010000003.1"/>
</dbReference>
<protein>
    <recommendedName>
        <fullName evidence="3">DUF1330 domain-containing protein</fullName>
    </recommendedName>
</protein>
<evidence type="ECO:0000313" key="1">
    <source>
        <dbReference type="EMBL" id="MBB4003213.1"/>
    </source>
</evidence>
<dbReference type="AlphaFoldDB" id="A0A7W6MPR4"/>
<reference evidence="1 2" key="1">
    <citation type="submission" date="2020-08" db="EMBL/GenBank/DDBJ databases">
        <title>Genomic Encyclopedia of Type Strains, Phase IV (KMG-IV): sequencing the most valuable type-strain genomes for metagenomic binning, comparative biology and taxonomic classification.</title>
        <authorList>
            <person name="Goeker M."/>
        </authorList>
    </citation>
    <scope>NUCLEOTIDE SEQUENCE [LARGE SCALE GENOMIC DNA]</scope>
    <source>
        <strain evidence="1 2">DSM 103570</strain>
    </source>
</reference>
<name>A0A7W6MPR4_9HYPH</name>
<accession>A0A7W6MPR4</accession>
<proteinExistence type="predicted"/>
<sequence length="102" mass="12039">MHLVQLLLPLYDNDGFALPQDSFQAVSQELTRRFGGLTAYTRAPAEGWWKQEGDPTSRDEIVILEVMVRELDEAWWHNYRRDSEHRFRQESIVIRAQPVQLL</sequence>
<evidence type="ECO:0008006" key="3">
    <source>
        <dbReference type="Google" id="ProtNLM"/>
    </source>
</evidence>
<dbReference type="Proteomes" id="UP000588647">
    <property type="component" value="Unassembled WGS sequence"/>
</dbReference>
<keyword evidence="2" id="KW-1185">Reference proteome</keyword>
<dbReference type="EMBL" id="JACIEM010000003">
    <property type="protein sequence ID" value="MBB4003213.1"/>
    <property type="molecule type" value="Genomic_DNA"/>
</dbReference>
<gene>
    <name evidence="1" type="ORF">GGR03_002294</name>
</gene>
<comment type="caution">
    <text evidence="1">The sequence shown here is derived from an EMBL/GenBank/DDBJ whole genome shotgun (WGS) entry which is preliminary data.</text>
</comment>
<organism evidence="1 2">
    <name type="scientific">Aurantimonas endophytica</name>
    <dbReference type="NCBI Taxonomy" id="1522175"/>
    <lineage>
        <taxon>Bacteria</taxon>
        <taxon>Pseudomonadati</taxon>
        <taxon>Pseudomonadota</taxon>
        <taxon>Alphaproteobacteria</taxon>
        <taxon>Hyphomicrobiales</taxon>
        <taxon>Aurantimonadaceae</taxon>
        <taxon>Aurantimonas</taxon>
    </lineage>
</organism>
<evidence type="ECO:0000313" key="2">
    <source>
        <dbReference type="Proteomes" id="UP000588647"/>
    </source>
</evidence>